<evidence type="ECO:0000313" key="1">
    <source>
        <dbReference type="EMBL" id="EKF39929.1"/>
    </source>
</evidence>
<dbReference type="InterPro" id="IPR021146">
    <property type="entry name" value="Phage_gp6-like_head-tail"/>
</dbReference>
<dbReference type="STRING" id="721133.SAMN05216176_1275"/>
<accession>K2NPZ2</accession>
<comment type="caution">
    <text evidence="1">The sequence shown here is derived from an EMBL/GenBank/DDBJ whole genome shotgun (WGS) entry which is preliminary data.</text>
</comment>
<dbReference type="InterPro" id="IPR006450">
    <property type="entry name" value="Phage_HK97_gp6-like"/>
</dbReference>
<dbReference type="Pfam" id="PF05135">
    <property type="entry name" value="Phage_connect_1"/>
    <property type="match status" value="1"/>
</dbReference>
<name>K2NPZ2_9HYPH</name>
<dbReference type="CDD" id="cd08054">
    <property type="entry name" value="gp6"/>
    <property type="match status" value="1"/>
</dbReference>
<sequence length="124" mass="13580">MMVKLVSLDTVKLALRIGEIEETSGGWNVLPHEDDTLLDAYIEAASAAIINYLKDQAEVILNLDSGGDVPSGTEIPKEIETAAILLVGHFYREPDGDTEEAFDRGYLPKPVTALLYPLRDPALR</sequence>
<dbReference type="NCBIfam" id="TIGR01560">
    <property type="entry name" value="put_DNA_pack"/>
    <property type="match status" value="1"/>
</dbReference>
<evidence type="ECO:0000313" key="2">
    <source>
        <dbReference type="Proteomes" id="UP000007374"/>
    </source>
</evidence>
<organism evidence="1 2">
    <name type="scientific">Nitratireductor indicus C115</name>
    <dbReference type="NCBI Taxonomy" id="1231190"/>
    <lineage>
        <taxon>Bacteria</taxon>
        <taxon>Pseudomonadati</taxon>
        <taxon>Pseudomonadota</taxon>
        <taxon>Alphaproteobacteria</taxon>
        <taxon>Hyphomicrobiales</taxon>
        <taxon>Phyllobacteriaceae</taxon>
        <taxon>Nitratireductor</taxon>
    </lineage>
</organism>
<dbReference type="AlphaFoldDB" id="K2NPZ2"/>
<dbReference type="Gene3D" id="1.10.3230.30">
    <property type="entry name" value="Phage gp6-like head-tail connector protein"/>
    <property type="match status" value="1"/>
</dbReference>
<proteinExistence type="predicted"/>
<dbReference type="EMBL" id="AMSI01000033">
    <property type="protein sequence ID" value="EKF39929.1"/>
    <property type="molecule type" value="Genomic_DNA"/>
</dbReference>
<dbReference type="PATRIC" id="fig|1231190.3.peg.4816"/>
<dbReference type="RefSeq" id="WP_009452915.1">
    <property type="nucleotide sequence ID" value="NZ_AMSI01000033.1"/>
</dbReference>
<protein>
    <submittedName>
        <fullName evidence="1">Phage protein</fullName>
    </submittedName>
</protein>
<dbReference type="Proteomes" id="UP000007374">
    <property type="component" value="Unassembled WGS sequence"/>
</dbReference>
<gene>
    <name evidence="1" type="ORF">NA8A_23394</name>
</gene>
<reference evidence="1 2" key="1">
    <citation type="journal article" date="2012" name="J. Bacteriol.">
        <title>Genome Sequence of Nitratireductor indicus Type Strain C115.</title>
        <authorList>
            <person name="Lai Q."/>
            <person name="Li G."/>
            <person name="Yu Z."/>
            <person name="Shao Z."/>
        </authorList>
    </citation>
    <scope>NUCLEOTIDE SEQUENCE [LARGE SCALE GENOMIC DNA]</scope>
    <source>
        <strain evidence="1 2">C115</strain>
    </source>
</reference>
<keyword evidence="2" id="KW-1185">Reference proteome</keyword>